<keyword evidence="8 9" id="KW-0238">DNA-binding</keyword>
<gene>
    <name evidence="9" type="primary">recF</name>
    <name evidence="13" type="ORF">SAMN05216289_11843</name>
</gene>
<dbReference type="Gene3D" id="3.40.50.300">
    <property type="entry name" value="P-loop containing nucleotide triphosphate hydrolases"/>
    <property type="match status" value="1"/>
</dbReference>
<dbReference type="GO" id="GO:0006260">
    <property type="term" value="P:DNA replication"/>
    <property type="evidence" value="ECO:0007669"/>
    <property type="project" value="UniProtKB-UniRule"/>
</dbReference>
<dbReference type="GO" id="GO:0000731">
    <property type="term" value="P:DNA synthesis involved in DNA repair"/>
    <property type="evidence" value="ECO:0007669"/>
    <property type="project" value="TreeGrafter"/>
</dbReference>
<dbReference type="RefSeq" id="WP_092408483.1">
    <property type="nucleotide sequence ID" value="NZ_FOVF01000018.1"/>
</dbReference>
<proteinExistence type="inferred from homology"/>
<dbReference type="InterPro" id="IPR018078">
    <property type="entry name" value="DNA-binding_RecF_CS"/>
</dbReference>
<dbReference type="SUPFAM" id="SSF52540">
    <property type="entry name" value="P-loop containing nucleoside triphosphate hydrolases"/>
    <property type="match status" value="1"/>
</dbReference>
<dbReference type="EMBL" id="FOVF01000018">
    <property type="protein sequence ID" value="SFN38876.1"/>
    <property type="molecule type" value="Genomic_DNA"/>
</dbReference>
<feature type="binding site" evidence="9">
    <location>
        <begin position="30"/>
        <end position="37"/>
    </location>
    <ligand>
        <name>ATP</name>
        <dbReference type="ChEBI" id="CHEBI:30616"/>
    </ligand>
</feature>
<dbReference type="GO" id="GO:0005737">
    <property type="term" value="C:cytoplasm"/>
    <property type="evidence" value="ECO:0007669"/>
    <property type="project" value="UniProtKB-SubCell"/>
</dbReference>
<dbReference type="STRING" id="578942.SAMN05216289_11843"/>
<evidence type="ECO:0000256" key="6">
    <source>
        <dbReference type="ARBA" id="ARBA00022741"/>
    </source>
</evidence>
<keyword evidence="9 10" id="KW-0742">SOS response</keyword>
<evidence type="ECO:0000256" key="4">
    <source>
        <dbReference type="ARBA" id="ARBA00022490"/>
    </source>
</evidence>
<feature type="domain" description="RecF/RecN/SMC N-terminal" evidence="11">
    <location>
        <begin position="267"/>
        <end position="353"/>
    </location>
</feature>
<accession>A0A1I4YLI7</accession>
<evidence type="ECO:0000313" key="13">
    <source>
        <dbReference type="EMBL" id="SFN38876.1"/>
    </source>
</evidence>
<keyword evidence="6 9" id="KW-0547">Nucleotide-binding</keyword>
<reference evidence="13 14" key="1">
    <citation type="submission" date="2016-10" db="EMBL/GenBank/DDBJ databases">
        <authorList>
            <person name="de Groot N.N."/>
        </authorList>
    </citation>
    <scope>NUCLEOTIDE SEQUENCE [LARGE SCALE GENOMIC DNA]</scope>
    <source>
        <strain evidence="13 14">CGMCC 1.7659</strain>
    </source>
</reference>
<keyword evidence="9 10" id="KW-0234">DNA repair</keyword>
<dbReference type="InterPro" id="IPR027417">
    <property type="entry name" value="P-loop_NTPase"/>
</dbReference>
<comment type="similarity">
    <text evidence="2 9 10">Belongs to the RecF family.</text>
</comment>
<dbReference type="PROSITE" id="PS00618">
    <property type="entry name" value="RECF_2"/>
    <property type="match status" value="1"/>
</dbReference>
<dbReference type="OrthoDB" id="9803889at2"/>
<comment type="function">
    <text evidence="9 10">The RecF protein is involved in DNA metabolism; it is required for DNA replication and normal SOS inducibility. RecF binds preferentially to single-stranded, linear DNA. It also seems to bind ATP.</text>
</comment>
<dbReference type="HAMAP" id="MF_00365">
    <property type="entry name" value="RecF"/>
    <property type="match status" value="1"/>
</dbReference>
<evidence type="ECO:0000256" key="10">
    <source>
        <dbReference type="RuleBase" id="RU000578"/>
    </source>
</evidence>
<evidence type="ECO:0000313" key="14">
    <source>
        <dbReference type="Proteomes" id="UP000198575"/>
    </source>
</evidence>
<dbReference type="AlphaFoldDB" id="A0A1I4YLI7"/>
<evidence type="ECO:0000256" key="2">
    <source>
        <dbReference type="ARBA" id="ARBA00008016"/>
    </source>
</evidence>
<name>A0A1I4YLI7_9GAMM</name>
<dbReference type="GO" id="GO:0003697">
    <property type="term" value="F:single-stranded DNA binding"/>
    <property type="evidence" value="ECO:0007669"/>
    <property type="project" value="UniProtKB-UniRule"/>
</dbReference>
<dbReference type="NCBIfam" id="TIGR00611">
    <property type="entry name" value="recf"/>
    <property type="match status" value="1"/>
</dbReference>
<dbReference type="Gene3D" id="1.20.1050.90">
    <property type="entry name" value="RecF/RecN/SMC, N-terminal domain"/>
    <property type="match status" value="1"/>
</dbReference>
<dbReference type="Pfam" id="PF13175">
    <property type="entry name" value="AAA_15"/>
    <property type="match status" value="1"/>
</dbReference>
<dbReference type="Pfam" id="PF02463">
    <property type="entry name" value="SMC_N"/>
    <property type="match status" value="1"/>
</dbReference>
<dbReference type="GO" id="GO:0005524">
    <property type="term" value="F:ATP binding"/>
    <property type="evidence" value="ECO:0007669"/>
    <property type="project" value="UniProtKB-UniRule"/>
</dbReference>
<dbReference type="InterPro" id="IPR041685">
    <property type="entry name" value="AAA_GajA/Old/RecF-like"/>
</dbReference>
<evidence type="ECO:0000256" key="1">
    <source>
        <dbReference type="ARBA" id="ARBA00004496"/>
    </source>
</evidence>
<dbReference type="InterPro" id="IPR042174">
    <property type="entry name" value="RecF_2"/>
</dbReference>
<dbReference type="InterPro" id="IPR003395">
    <property type="entry name" value="RecF/RecN/SMC_N"/>
</dbReference>
<evidence type="ECO:0000256" key="8">
    <source>
        <dbReference type="ARBA" id="ARBA00023125"/>
    </source>
</evidence>
<evidence type="ECO:0000256" key="7">
    <source>
        <dbReference type="ARBA" id="ARBA00022840"/>
    </source>
</evidence>
<dbReference type="InterPro" id="IPR001238">
    <property type="entry name" value="DNA-binding_RecF"/>
</dbReference>
<feature type="domain" description="Endonuclease GajA/Old nuclease/RecF-like AAA" evidence="12">
    <location>
        <begin position="1"/>
        <end position="48"/>
    </location>
</feature>
<evidence type="ECO:0000256" key="9">
    <source>
        <dbReference type="HAMAP-Rule" id="MF_00365"/>
    </source>
</evidence>
<dbReference type="GO" id="GO:0009432">
    <property type="term" value="P:SOS response"/>
    <property type="evidence" value="ECO:0007669"/>
    <property type="project" value="UniProtKB-UniRule"/>
</dbReference>
<sequence length="357" mass="39588">MVLRELRIQNLRLVEDLDLALDSGWTAFVGPNGAGKSSLLEAAYLLSHGRSFRRGARDSLTRLGSPGFSVFGRLLRADGSERRLGLARSEGRLDARLDGVATGIAGLVGACAVVCFEPGSHELINRVAEERRRYLDWGVFHVEPTFLSCWRRYQRALRQRNMVLRDGARAGGLEPWEIEMADAGSRITAMRQSYIERLRPVLDEILDGFLGELGAVSVHLQWGWKEGLSLAEALLEGRGRDLERGFTGRGPHRADWSIGFEHAPRREHLSRGQEKLCALALVFAQARLYAEQCGEAPVLCLDDLASELDRDHQSRVVQLAQGSGAQVLVTGTELPTGLSELAHPLQVFHVEQGRIRR</sequence>
<dbReference type="PANTHER" id="PTHR32182">
    <property type="entry name" value="DNA REPLICATION AND REPAIR PROTEIN RECF"/>
    <property type="match status" value="1"/>
</dbReference>
<comment type="subcellular location">
    <subcellularLocation>
        <location evidence="1 9 10">Cytoplasm</location>
    </subcellularLocation>
</comment>
<dbReference type="PANTHER" id="PTHR32182:SF0">
    <property type="entry name" value="DNA REPLICATION AND REPAIR PROTEIN RECF"/>
    <property type="match status" value="1"/>
</dbReference>
<keyword evidence="14" id="KW-1185">Reference proteome</keyword>
<evidence type="ECO:0000259" key="12">
    <source>
        <dbReference type="Pfam" id="PF13175"/>
    </source>
</evidence>
<keyword evidence="9 10" id="KW-0227">DNA damage</keyword>
<organism evidence="13 14">
    <name type="scientific">Dokdonella immobilis</name>
    <dbReference type="NCBI Taxonomy" id="578942"/>
    <lineage>
        <taxon>Bacteria</taxon>
        <taxon>Pseudomonadati</taxon>
        <taxon>Pseudomonadota</taxon>
        <taxon>Gammaproteobacteria</taxon>
        <taxon>Lysobacterales</taxon>
        <taxon>Rhodanobacteraceae</taxon>
        <taxon>Dokdonella</taxon>
    </lineage>
</organism>
<dbReference type="GO" id="GO:0006302">
    <property type="term" value="P:double-strand break repair"/>
    <property type="evidence" value="ECO:0007669"/>
    <property type="project" value="TreeGrafter"/>
</dbReference>
<evidence type="ECO:0000256" key="3">
    <source>
        <dbReference type="ARBA" id="ARBA00020170"/>
    </source>
</evidence>
<keyword evidence="7 9" id="KW-0067">ATP-binding</keyword>
<keyword evidence="4 9" id="KW-0963">Cytoplasm</keyword>
<dbReference type="Proteomes" id="UP000198575">
    <property type="component" value="Unassembled WGS sequence"/>
</dbReference>
<evidence type="ECO:0000259" key="11">
    <source>
        <dbReference type="Pfam" id="PF02463"/>
    </source>
</evidence>
<protein>
    <recommendedName>
        <fullName evidence="3 9">DNA replication and repair protein RecF</fullName>
    </recommendedName>
</protein>
<keyword evidence="5 9" id="KW-0235">DNA replication</keyword>
<evidence type="ECO:0000256" key="5">
    <source>
        <dbReference type="ARBA" id="ARBA00022705"/>
    </source>
</evidence>